<dbReference type="Proteomes" id="UP000281170">
    <property type="component" value="Plasmid 9"/>
</dbReference>
<protein>
    <recommendedName>
        <fullName evidence="5 9">Alpha-acetolactate decarboxylase</fullName>
        <ecNumber evidence="4 9">4.1.1.5</ecNumber>
    </recommendedName>
</protein>
<keyword evidence="12" id="KW-1185">Reference proteome</keyword>
<evidence type="ECO:0000256" key="8">
    <source>
        <dbReference type="ARBA" id="ARBA00023239"/>
    </source>
</evidence>
<dbReference type="InterPro" id="IPR005128">
    <property type="entry name" value="Acetolactate_a_deCO2ase"/>
</dbReference>
<evidence type="ECO:0000256" key="7">
    <source>
        <dbReference type="ARBA" id="ARBA00023061"/>
    </source>
</evidence>
<proteinExistence type="inferred from homology"/>
<comment type="catalytic activity">
    <reaction evidence="1 9">
        <text>(2S)-2-acetolactate + H(+) = (R)-acetoin + CO2</text>
        <dbReference type="Rhea" id="RHEA:21580"/>
        <dbReference type="ChEBI" id="CHEBI:15378"/>
        <dbReference type="ChEBI" id="CHEBI:15686"/>
        <dbReference type="ChEBI" id="CHEBI:16526"/>
        <dbReference type="ChEBI" id="CHEBI:58476"/>
        <dbReference type="EC" id="4.1.1.5"/>
    </reaction>
</comment>
<organism evidence="10 12">
    <name type="scientific">Legionella adelaidensis</name>
    <dbReference type="NCBI Taxonomy" id="45056"/>
    <lineage>
        <taxon>Bacteria</taxon>
        <taxon>Pseudomonadati</taxon>
        <taxon>Pseudomonadota</taxon>
        <taxon>Gammaproteobacteria</taxon>
        <taxon>Legionellales</taxon>
        <taxon>Legionellaceae</taxon>
        <taxon>Legionella</taxon>
    </lineage>
</organism>
<dbReference type="PANTHER" id="PTHR35524:SF1">
    <property type="entry name" value="ALPHA-ACETOLACTATE DECARBOXYLASE"/>
    <property type="match status" value="1"/>
</dbReference>
<dbReference type="Gene3D" id="3.30.1330.80">
    <property type="entry name" value="Hypothetical protein, similar to alpha- acetolactate decarboxylase, domain 2"/>
    <property type="match status" value="2"/>
</dbReference>
<keyword evidence="8 9" id="KW-0456">Lyase</keyword>
<dbReference type="STRING" id="45056.Lade_0070"/>
<keyword evidence="7 9" id="KW-0005">Acetoin biosynthesis</keyword>
<dbReference type="KEGG" id="ladl:NCTC12735_00385"/>
<dbReference type="Proteomes" id="UP000054859">
    <property type="component" value="Unassembled WGS sequence"/>
</dbReference>
<comment type="pathway">
    <text evidence="2 9">Polyol metabolism; (R,R)-butane-2,3-diol biosynthesis; (R,R)-butane-2,3-diol from pyruvate: step 2/3.</text>
</comment>
<name>A0A0W0R2W6_9GAMM</name>
<evidence type="ECO:0000313" key="12">
    <source>
        <dbReference type="Proteomes" id="UP000054859"/>
    </source>
</evidence>
<dbReference type="RefSeq" id="WP_058461177.1">
    <property type="nucleotide sequence ID" value="NZ_CAAAHS010000003.1"/>
</dbReference>
<dbReference type="PATRIC" id="fig|45056.6.peg.74"/>
<reference evidence="10 12" key="1">
    <citation type="submission" date="2015-11" db="EMBL/GenBank/DDBJ databases">
        <title>Identification of large and diverse effector repertoires of 38 Legionella species.</title>
        <authorList>
            <person name="Burstein D."/>
            <person name="Amaro F."/>
            <person name="Zusman T."/>
            <person name="Lifshitz Z."/>
            <person name="Cohen O."/>
            <person name="Gilbert J.A."/>
            <person name="Pupko T."/>
            <person name="Shuman H.A."/>
            <person name="Segal G."/>
        </authorList>
    </citation>
    <scope>NUCLEOTIDE SEQUENCE [LARGE SCALE GENOMIC DNA]</scope>
    <source>
        <strain evidence="10 12">1762-AUS-E</strain>
    </source>
</reference>
<dbReference type="GO" id="GO:0045151">
    <property type="term" value="P:acetoin biosynthetic process"/>
    <property type="evidence" value="ECO:0007669"/>
    <property type="project" value="UniProtKB-UniRule"/>
</dbReference>
<dbReference type="EMBL" id="LNKA01000001">
    <property type="protein sequence ID" value="KTC65412.1"/>
    <property type="molecule type" value="Genomic_DNA"/>
</dbReference>
<dbReference type="PIRSF" id="PIRSF001332">
    <property type="entry name" value="Acetolac_decarb"/>
    <property type="match status" value="1"/>
</dbReference>
<dbReference type="PANTHER" id="PTHR35524">
    <property type="entry name" value="ALPHA-ACETOLACTATE DECARBOXYLASE"/>
    <property type="match status" value="1"/>
</dbReference>
<evidence type="ECO:0000313" key="13">
    <source>
        <dbReference type="Proteomes" id="UP000281170"/>
    </source>
</evidence>
<reference evidence="11 13" key="2">
    <citation type="submission" date="2018-12" db="EMBL/GenBank/DDBJ databases">
        <authorList>
            <consortium name="Pathogen Informatics"/>
        </authorList>
    </citation>
    <scope>NUCLEOTIDE SEQUENCE [LARGE SCALE GENOMIC DNA]</scope>
    <source>
        <strain evidence="11 13">NCTC12735</strain>
        <plasmid evidence="13">9</plasmid>
    </source>
</reference>
<dbReference type="AlphaFoldDB" id="A0A0W0R2W6"/>
<evidence type="ECO:0000256" key="5">
    <source>
        <dbReference type="ARBA" id="ARBA00020164"/>
    </source>
</evidence>
<keyword evidence="11" id="KW-0614">Plasmid</keyword>
<evidence type="ECO:0000313" key="11">
    <source>
        <dbReference type="EMBL" id="VEH84766.1"/>
    </source>
</evidence>
<accession>A0A0W0R2W6</accession>
<keyword evidence="6 9" id="KW-0210">Decarboxylase</keyword>
<sequence length="238" mass="26855">MTSLFQVGTVIGFLQGVFDSTFSMEELTKKGNFGLGTVNAVDGELVILDGVCYRINAEGKAEILPAQMCTPFALVTPFVSNKTFTLKNINSFEKLENVLEKDHMATPNIFYAIRIDGNFTSIQFRSEKCQTKTYRPLAETLPTLQTFFNLKNSKGTLVGFYCPKYSQGLCIPQFHFHYLDDKKETGGHVFELEMEEGEVSIIPLRRFEMEAFKSDDFDKMDLDLGILSSVTKVEKKIS</sequence>
<dbReference type="GO" id="GO:0047605">
    <property type="term" value="F:acetolactate decarboxylase activity"/>
    <property type="evidence" value="ECO:0007669"/>
    <property type="project" value="UniProtKB-UniRule"/>
</dbReference>
<dbReference type="UniPathway" id="UPA00626">
    <property type="reaction ID" value="UER00678"/>
</dbReference>
<dbReference type="Pfam" id="PF03306">
    <property type="entry name" value="AAL_decarboxy"/>
    <property type="match status" value="1"/>
</dbReference>
<geneLocation type="plasmid" evidence="11 13">
    <name>9</name>
</geneLocation>
<evidence type="ECO:0000256" key="2">
    <source>
        <dbReference type="ARBA" id="ARBA00005170"/>
    </source>
</evidence>
<dbReference type="EC" id="4.1.1.5" evidence="4 9"/>
<evidence type="ECO:0000256" key="6">
    <source>
        <dbReference type="ARBA" id="ARBA00022793"/>
    </source>
</evidence>
<dbReference type="OrthoDB" id="8612680at2"/>
<dbReference type="SUPFAM" id="SSF117856">
    <property type="entry name" value="AF0104/ALDC/Ptd012-like"/>
    <property type="match status" value="1"/>
</dbReference>
<evidence type="ECO:0000256" key="9">
    <source>
        <dbReference type="PIRNR" id="PIRNR001332"/>
    </source>
</evidence>
<evidence type="ECO:0000256" key="1">
    <source>
        <dbReference type="ARBA" id="ARBA00001784"/>
    </source>
</evidence>
<dbReference type="NCBIfam" id="TIGR01252">
    <property type="entry name" value="acetolac_decarb"/>
    <property type="match status" value="1"/>
</dbReference>
<evidence type="ECO:0000256" key="4">
    <source>
        <dbReference type="ARBA" id="ARBA00013204"/>
    </source>
</evidence>
<evidence type="ECO:0000256" key="3">
    <source>
        <dbReference type="ARBA" id="ARBA00007106"/>
    </source>
</evidence>
<dbReference type="CDD" id="cd17299">
    <property type="entry name" value="acetolactate_decarboxylase"/>
    <property type="match status" value="1"/>
</dbReference>
<dbReference type="EMBL" id="LR134418">
    <property type="protein sequence ID" value="VEH84766.1"/>
    <property type="molecule type" value="Genomic_DNA"/>
</dbReference>
<evidence type="ECO:0000313" key="10">
    <source>
        <dbReference type="EMBL" id="KTC65412.1"/>
    </source>
</evidence>
<gene>
    <name evidence="10" type="primary">aldB</name>
    <name evidence="10" type="ORF">Lade_0070</name>
    <name evidence="11" type="ORF">NCTC12735_00385</name>
</gene>
<comment type="similarity">
    <text evidence="3 9">Belongs to the alpha-acetolactate decarboxylase family.</text>
</comment>